<dbReference type="InterPro" id="IPR015305">
    <property type="entry name" value="DUF1961"/>
</dbReference>
<dbReference type="Pfam" id="PF09224">
    <property type="entry name" value="DUF1961"/>
    <property type="match status" value="1"/>
</dbReference>
<dbReference type="RefSeq" id="WP_338004219.1">
    <property type="nucleotide sequence ID" value="NZ_JAOPKA010000008.1"/>
</dbReference>
<dbReference type="EMBL" id="JAOPKA010000008">
    <property type="protein sequence ID" value="MCU4742396.1"/>
    <property type="molecule type" value="Genomic_DNA"/>
</dbReference>
<name>A0AAP2YZM1_9EURY</name>
<dbReference type="Gene3D" id="2.60.120.200">
    <property type="match status" value="1"/>
</dbReference>
<organism evidence="1 2">
    <name type="scientific">Natronoglomus mannanivorans</name>
    <dbReference type="NCBI Taxonomy" id="2979990"/>
    <lineage>
        <taxon>Archaea</taxon>
        <taxon>Methanobacteriati</taxon>
        <taxon>Methanobacteriota</taxon>
        <taxon>Stenosarchaea group</taxon>
        <taxon>Halobacteria</taxon>
        <taxon>Halobacteriales</taxon>
        <taxon>Natrialbaceae</taxon>
        <taxon>Natronoglomus</taxon>
    </lineage>
</organism>
<protein>
    <submittedName>
        <fullName evidence="1">YesU family protein</fullName>
    </submittedName>
</protein>
<dbReference type="Proteomes" id="UP001321018">
    <property type="component" value="Unassembled WGS sequence"/>
</dbReference>
<dbReference type="SUPFAM" id="SSF49899">
    <property type="entry name" value="Concanavalin A-like lectins/glucanases"/>
    <property type="match status" value="1"/>
</dbReference>
<reference evidence="1" key="1">
    <citation type="submission" date="2022-09" db="EMBL/GenBank/DDBJ databases">
        <title>Enrichment on poylsaccharides allowed isolation of novel metabolic and taxonomic groups of Haloarchaea.</title>
        <authorList>
            <person name="Sorokin D.Y."/>
            <person name="Elcheninov A.G."/>
            <person name="Khizhniak T.V."/>
            <person name="Kolganova T.V."/>
            <person name="Kublanov I.V."/>
        </authorList>
    </citation>
    <scope>NUCLEOTIDE SEQUENCE</scope>
    <source>
        <strain evidence="1">AArc-xg1-1</strain>
    </source>
</reference>
<accession>A0AAP2YZM1</accession>
<dbReference type="InterPro" id="IPR013320">
    <property type="entry name" value="ConA-like_dom_sf"/>
</dbReference>
<sequence>MKYHTTDLLYENPLAEPADVEAFVLEGDAATTFPRGRLRLESEHGPDEVDVPHFVFWCPEEFPDDIAISWDFWPVAEPGLCMLFFAAKGRDGEDVLDSSLADRTGDYPEYHSGDIDALHASYYRRNFHGEPWDEREFQTINLRKSHGFHLVAEGGDPIPNVRDAKPPYPITVVKSGPKVAFYVDDLEVFHWTDDESTGPALGGGKIGFRQMSPFVGEYADLTVHSIETE</sequence>
<evidence type="ECO:0000313" key="1">
    <source>
        <dbReference type="EMBL" id="MCU4742396.1"/>
    </source>
</evidence>
<proteinExistence type="predicted"/>
<evidence type="ECO:0000313" key="2">
    <source>
        <dbReference type="Proteomes" id="UP001321018"/>
    </source>
</evidence>
<gene>
    <name evidence="1" type="ORF">OB960_13420</name>
</gene>
<dbReference type="AlphaFoldDB" id="A0AAP2YZM1"/>
<comment type="caution">
    <text evidence="1">The sequence shown here is derived from an EMBL/GenBank/DDBJ whole genome shotgun (WGS) entry which is preliminary data.</text>
</comment>